<proteinExistence type="predicted"/>
<keyword evidence="2" id="KW-0812">Transmembrane</keyword>
<evidence type="ECO:0000313" key="4">
    <source>
        <dbReference type="Proteomes" id="UP000001213"/>
    </source>
</evidence>
<accession>D5USA4</accession>
<keyword evidence="2" id="KW-1133">Transmembrane helix</keyword>
<dbReference type="RefSeq" id="WP_013125213.1">
    <property type="nucleotide sequence ID" value="NC_014158.1"/>
</dbReference>
<feature type="region of interest" description="Disordered" evidence="1">
    <location>
        <begin position="1"/>
        <end position="32"/>
    </location>
</feature>
<organism evidence="3 4">
    <name type="scientific">Tsukamurella paurometabola (strain ATCC 8368 / DSM 20162 / CCUG 35730 / CIP 100753 / JCM 10117 / KCTC 9821 / NBRC 16120 / NCIMB 702349 / NCTC 13040)</name>
    <name type="common">Corynebacterium paurometabolum</name>
    <dbReference type="NCBI Taxonomy" id="521096"/>
    <lineage>
        <taxon>Bacteria</taxon>
        <taxon>Bacillati</taxon>
        <taxon>Actinomycetota</taxon>
        <taxon>Actinomycetes</taxon>
        <taxon>Mycobacteriales</taxon>
        <taxon>Tsukamurellaceae</taxon>
        <taxon>Tsukamurella</taxon>
    </lineage>
</organism>
<keyword evidence="4" id="KW-1185">Reference proteome</keyword>
<sequence>MTNPDDPTRRYQQQSYPTQQQPGYQQAPTPDGPPPEVWARYAGGMFVLGLLAVGVLWVMNLLANVVGNAVSSNWWTHNLTSSAYWFAIGLTIVAGVIYALLFVVVPRNTVGRYWSAFGAIAVIGAFLSPLVPGIDSTNWGEALYLITLRVPVVILIVSLTGVNGSSLTARQR</sequence>
<feature type="transmembrane region" description="Helical" evidence="2">
    <location>
        <begin position="83"/>
        <end position="106"/>
    </location>
</feature>
<dbReference type="HOGENOM" id="CLU_1554618_0_0_11"/>
<dbReference type="AlphaFoldDB" id="D5USA4"/>
<feature type="transmembrane region" description="Helical" evidence="2">
    <location>
        <begin position="143"/>
        <end position="162"/>
    </location>
</feature>
<evidence type="ECO:0000256" key="1">
    <source>
        <dbReference type="SAM" id="MobiDB-lite"/>
    </source>
</evidence>
<feature type="transmembrane region" description="Helical" evidence="2">
    <location>
        <begin position="41"/>
        <end position="63"/>
    </location>
</feature>
<protein>
    <submittedName>
        <fullName evidence="3">Uncharacterized protein</fullName>
    </submittedName>
</protein>
<evidence type="ECO:0000313" key="3">
    <source>
        <dbReference type="EMBL" id="ADG77171.1"/>
    </source>
</evidence>
<name>D5USA4_TSUPD</name>
<evidence type="ECO:0000256" key="2">
    <source>
        <dbReference type="SAM" id="Phobius"/>
    </source>
</evidence>
<reference evidence="3 4" key="2">
    <citation type="journal article" date="2011" name="Stand. Genomic Sci.">
        <title>Complete genome sequence of Tsukamurella paurometabola type strain (no. 33).</title>
        <authorList>
            <person name="Munk A.C."/>
            <person name="Lapidus A."/>
            <person name="Lucas S."/>
            <person name="Nolan M."/>
            <person name="Tice H."/>
            <person name="Cheng J.F."/>
            <person name="Del Rio T.G."/>
            <person name="Goodwin L."/>
            <person name="Pitluck S."/>
            <person name="Liolios K."/>
            <person name="Huntemann M."/>
            <person name="Ivanova N."/>
            <person name="Mavromatis K."/>
            <person name="Mikhailova N."/>
            <person name="Pati A."/>
            <person name="Chen A."/>
            <person name="Palaniappan K."/>
            <person name="Tapia R."/>
            <person name="Han C."/>
            <person name="Land M."/>
            <person name="Hauser L."/>
            <person name="Chang Y.J."/>
            <person name="Jeffries C.D."/>
            <person name="Brettin T."/>
            <person name="Yasawong M."/>
            <person name="Brambilla E.M."/>
            <person name="Rohde M."/>
            <person name="Sikorski J."/>
            <person name="Goker M."/>
            <person name="Detter J.C."/>
            <person name="Woyke T."/>
            <person name="Bristow J."/>
            <person name="Eisen J.A."/>
            <person name="Markowitz V."/>
            <person name="Hugenholtz P."/>
            <person name="Kyrpides N.C."/>
            <person name="Klenk H.P."/>
        </authorList>
    </citation>
    <scope>NUCLEOTIDE SEQUENCE [LARGE SCALE GENOMIC DNA]</scope>
    <source>
        <strain evidence="4">ATCC 8368 / DSM 20162 / CCUG 35730 / CIP 100753 / JCM 10117 / KCTC 9821 / NBRC 16120 / NCIMB 702349 / NCTC 13040</strain>
    </source>
</reference>
<dbReference type="EMBL" id="CP001966">
    <property type="protein sequence ID" value="ADG77171.1"/>
    <property type="molecule type" value="Genomic_DNA"/>
</dbReference>
<keyword evidence="2" id="KW-0472">Membrane</keyword>
<dbReference type="Proteomes" id="UP000001213">
    <property type="component" value="Chromosome"/>
</dbReference>
<dbReference type="KEGG" id="tpr:Tpau_0530"/>
<gene>
    <name evidence="3" type="ordered locus">Tpau_0530</name>
</gene>
<reference evidence="4" key="1">
    <citation type="submission" date="2010-03" db="EMBL/GenBank/DDBJ databases">
        <title>The complete chromosome of Tsukamurella paurometabola DSM 20162.</title>
        <authorList>
            <consortium name="US DOE Joint Genome Institute (JGI-PGF)"/>
            <person name="Lucas S."/>
            <person name="Copeland A."/>
            <person name="Lapidus A."/>
            <person name="Glavina del Rio T."/>
            <person name="Dalin E."/>
            <person name="Tice H."/>
            <person name="Bruce D."/>
            <person name="Goodwin L."/>
            <person name="Pitluck S."/>
            <person name="Kyrpides N."/>
            <person name="Mavromatis K."/>
            <person name="Ivanova N."/>
            <person name="Mikhailova N."/>
            <person name="Munk A.C."/>
            <person name="Brettin T."/>
            <person name="Detter J.C."/>
            <person name="Tapia R."/>
            <person name="Han C."/>
            <person name="Larimer F."/>
            <person name="Land M."/>
            <person name="Hauser L."/>
            <person name="Markowitz V."/>
            <person name="Cheng J.-F."/>
            <person name="Hugenholtz P."/>
            <person name="Woyke T."/>
            <person name="Wu D."/>
            <person name="Jando M."/>
            <person name="Brambilla E."/>
            <person name="Klenk H.-P."/>
            <person name="Eisen J.A."/>
        </authorList>
    </citation>
    <scope>NUCLEOTIDE SEQUENCE [LARGE SCALE GENOMIC DNA]</scope>
    <source>
        <strain evidence="4">ATCC 8368 / DSM 20162 / CCUG 35730 / CIP 100753 / JCM 10117 / KCTC 9821 / NBRC 16120 / NCIMB 702349 / NCTC 13040</strain>
    </source>
</reference>
<feature type="compositionally biased region" description="Low complexity" evidence="1">
    <location>
        <begin position="11"/>
        <end position="29"/>
    </location>
</feature>
<feature type="transmembrane region" description="Helical" evidence="2">
    <location>
        <begin position="113"/>
        <end position="131"/>
    </location>
</feature>